<gene>
    <name evidence="3" type="ORF">SAMN05192548_101885</name>
</gene>
<feature type="transmembrane region" description="Helical" evidence="1">
    <location>
        <begin position="140"/>
        <end position="159"/>
    </location>
</feature>
<sequence length="425" mass="45910">MKTVAAMLGRARLRVSSRVYPWLAAAWPIAIVWSRAAASAEAALAASFGLAASASLLPAVAVKMIRTEDAIGLRFARVTPGRLARLALHAPVVLVVATLVGTATGQRLLDAMTFVIATAASAALQSLAFRFAYHGRGERTSNLVLALAVAAWLVASVVVEPAVRYLAVTGAAVYLADLLVGALADLRSFWFPRAGVGVFFGSFNPVHNSHLRMIRDALDGRRLDTIYVHCTTVPKLHRQALERGEIAMSREAGMRIYSKTSSADPGKNYFPTGNRFYDYEVRRELLRAACGDAGLAQRVEVLDLPDIYDKEGFVGVLREVRRRHRGQPLHGLHGSDTGGMWVRNLFDDCGWVFPCAVVRTDGVSATAIRSGATGLTSETVERFLVATGSGQDFVFASGYCFEHVRNPDRDVRVTGDCPAASTTME</sequence>
<accession>A0A1M6REA9</accession>
<dbReference type="InterPro" id="IPR004821">
    <property type="entry name" value="Cyt_trans-like"/>
</dbReference>
<keyword evidence="3" id="KW-0808">Transferase</keyword>
<keyword evidence="3" id="KW-0548">Nucleotidyltransferase</keyword>
<dbReference type="OrthoDB" id="8780236at2"/>
<dbReference type="Proteomes" id="UP000184395">
    <property type="component" value="Unassembled WGS sequence"/>
</dbReference>
<dbReference type="EMBL" id="FRAB01000018">
    <property type="protein sequence ID" value="SHK30831.1"/>
    <property type="molecule type" value="Genomic_DNA"/>
</dbReference>
<feature type="transmembrane region" description="Helical" evidence="1">
    <location>
        <begin position="44"/>
        <end position="65"/>
    </location>
</feature>
<evidence type="ECO:0000313" key="4">
    <source>
        <dbReference type="Proteomes" id="UP000184395"/>
    </source>
</evidence>
<proteinExistence type="predicted"/>
<dbReference type="AlphaFoldDB" id="A0A1M6REA9"/>
<feature type="domain" description="Cytidyltransferase-like" evidence="2">
    <location>
        <begin position="198"/>
        <end position="369"/>
    </location>
</feature>
<keyword evidence="1" id="KW-1133">Transmembrane helix</keyword>
<dbReference type="STRING" id="169427.SAMN05192548_101885"/>
<dbReference type="Pfam" id="PF01467">
    <property type="entry name" value="CTP_transf_like"/>
    <property type="match status" value="1"/>
</dbReference>
<dbReference type="SUPFAM" id="SSF52374">
    <property type="entry name" value="Nucleotidylyl transferase"/>
    <property type="match status" value="1"/>
</dbReference>
<organism evidence="3 4">
    <name type="scientific">Paraburkholderia terricola</name>
    <dbReference type="NCBI Taxonomy" id="169427"/>
    <lineage>
        <taxon>Bacteria</taxon>
        <taxon>Pseudomonadati</taxon>
        <taxon>Pseudomonadota</taxon>
        <taxon>Betaproteobacteria</taxon>
        <taxon>Burkholderiales</taxon>
        <taxon>Burkholderiaceae</taxon>
        <taxon>Paraburkholderia</taxon>
    </lineage>
</organism>
<evidence type="ECO:0000313" key="3">
    <source>
        <dbReference type="EMBL" id="SHK30831.1"/>
    </source>
</evidence>
<dbReference type="InterPro" id="IPR014729">
    <property type="entry name" value="Rossmann-like_a/b/a_fold"/>
</dbReference>
<feature type="transmembrane region" description="Helical" evidence="1">
    <location>
        <begin position="86"/>
        <end position="105"/>
    </location>
</feature>
<feature type="transmembrane region" description="Helical" evidence="1">
    <location>
        <begin position="111"/>
        <end position="133"/>
    </location>
</feature>
<name>A0A1M6REA9_9BURK</name>
<keyword evidence="1" id="KW-0472">Membrane</keyword>
<keyword evidence="1" id="KW-0812">Transmembrane</keyword>
<dbReference type="Gene3D" id="3.40.50.620">
    <property type="entry name" value="HUPs"/>
    <property type="match status" value="1"/>
</dbReference>
<dbReference type="GO" id="GO:0016779">
    <property type="term" value="F:nucleotidyltransferase activity"/>
    <property type="evidence" value="ECO:0007669"/>
    <property type="project" value="UniProtKB-KW"/>
</dbReference>
<evidence type="ECO:0000256" key="1">
    <source>
        <dbReference type="SAM" id="Phobius"/>
    </source>
</evidence>
<reference evidence="3 4" key="1">
    <citation type="submission" date="2016-11" db="EMBL/GenBank/DDBJ databases">
        <authorList>
            <person name="Jaros S."/>
            <person name="Januszkiewicz K."/>
            <person name="Wedrychowicz H."/>
        </authorList>
    </citation>
    <scope>NUCLEOTIDE SEQUENCE [LARGE SCALE GENOMIC DNA]</scope>
    <source>
        <strain evidence="3 4">LMG 20594</strain>
    </source>
</reference>
<dbReference type="RefSeq" id="WP_073429984.1">
    <property type="nucleotide sequence ID" value="NZ_CADFGY010000018.1"/>
</dbReference>
<dbReference type="KEGG" id="pts:CUJ90_29810"/>
<protein>
    <submittedName>
        <fullName evidence="3">Cytidylyltransferase-like</fullName>
    </submittedName>
</protein>
<feature type="transmembrane region" description="Helical" evidence="1">
    <location>
        <begin position="20"/>
        <end position="38"/>
    </location>
</feature>
<evidence type="ECO:0000259" key="2">
    <source>
        <dbReference type="Pfam" id="PF01467"/>
    </source>
</evidence>